<dbReference type="GO" id="GO:0008270">
    <property type="term" value="F:zinc ion binding"/>
    <property type="evidence" value="ECO:0007669"/>
    <property type="project" value="InterPro"/>
</dbReference>
<dbReference type="Pfam" id="PF04082">
    <property type="entry name" value="Fungal_trans"/>
    <property type="match status" value="1"/>
</dbReference>
<dbReference type="CDD" id="cd12148">
    <property type="entry name" value="fungal_TF_MHR"/>
    <property type="match status" value="1"/>
</dbReference>
<evidence type="ECO:0000256" key="5">
    <source>
        <dbReference type="SAM" id="MobiDB-lite"/>
    </source>
</evidence>
<dbReference type="GO" id="GO:0005634">
    <property type="term" value="C:nucleus"/>
    <property type="evidence" value="ECO:0007669"/>
    <property type="project" value="UniProtKB-SubCell"/>
</dbReference>
<dbReference type="InterPro" id="IPR050987">
    <property type="entry name" value="AtrR-like"/>
</dbReference>
<feature type="domain" description="Xylanolytic transcriptional activator regulatory" evidence="7">
    <location>
        <begin position="3"/>
        <end position="127"/>
    </location>
</feature>
<feature type="signal peptide" evidence="6">
    <location>
        <begin position="1"/>
        <end position="19"/>
    </location>
</feature>
<dbReference type="InterPro" id="IPR007219">
    <property type="entry name" value="XnlR_reg_dom"/>
</dbReference>
<reference evidence="8" key="1">
    <citation type="submission" date="2020-01" db="EMBL/GenBank/DDBJ databases">
        <title>Genome Sequencing of Three Apophysomyces-Like Fungal Strains Confirms a Novel Fungal Genus in the Mucoromycota with divergent Burkholderia-like Endosymbiotic Bacteria.</title>
        <authorList>
            <person name="Stajich J.E."/>
            <person name="Macias A.M."/>
            <person name="Carter-House D."/>
            <person name="Lovett B."/>
            <person name="Kasson L.R."/>
            <person name="Berry K."/>
            <person name="Grigoriev I."/>
            <person name="Chang Y."/>
            <person name="Spatafora J."/>
            <person name="Kasson M.T."/>
        </authorList>
    </citation>
    <scope>NUCLEOTIDE SEQUENCE</scope>
    <source>
        <strain evidence="8">NRRL A-21654</strain>
    </source>
</reference>
<evidence type="ECO:0000259" key="7">
    <source>
        <dbReference type="Pfam" id="PF04082"/>
    </source>
</evidence>
<dbReference type="GO" id="GO:0003700">
    <property type="term" value="F:DNA-binding transcription factor activity"/>
    <property type="evidence" value="ECO:0007669"/>
    <property type="project" value="InterPro"/>
</dbReference>
<evidence type="ECO:0000256" key="1">
    <source>
        <dbReference type="ARBA" id="ARBA00004123"/>
    </source>
</evidence>
<sequence length="404" mass="46176">MLALVILSWYSYLIGDVKSTAVLRQQLVRCAEDLKLSQDPEPSLGIVRMEWYRRAYWVLYVTEQWFASCLGERLMPISYDCQWPQLEDSQLYAIDDLDNRIKLSDAVEHALQIHAFAEMIKLARILEVPSKAALTEWLLNLPSYLEYGKPTQVPSSVARTYHLLYYTVQILISHTSEQQHQLHHSTFITAANTIIHIAEQMLEDDQQKYLYNPFFMSLTLAVTIRTDHVLPHNEQARSSLDKDFRLLRKTNSSLVGSDDLERIVERLAHQRCGQCLAKEPEKKSRKRSIDEINSDNKTNNNSAATGPLLTTTNNHALSLPSFDLNDLFFLHQSFSSSLVLPTMRLPSPANSCDSFALAIDPSCPSDSSSSSYFSPTQSPTMLEEDKLVEFTWHDFFPQKDLINP</sequence>
<evidence type="ECO:0000256" key="2">
    <source>
        <dbReference type="ARBA" id="ARBA00022723"/>
    </source>
</evidence>
<name>A0A8H7EJN5_9FUNG</name>
<feature type="compositionally biased region" description="Polar residues" evidence="5">
    <location>
        <begin position="295"/>
        <end position="307"/>
    </location>
</feature>
<feature type="chain" id="PRO_5034835495" description="Xylanolytic transcriptional activator regulatory domain-containing protein" evidence="6">
    <location>
        <begin position="20"/>
        <end position="404"/>
    </location>
</feature>
<evidence type="ECO:0000313" key="9">
    <source>
        <dbReference type="Proteomes" id="UP000605846"/>
    </source>
</evidence>
<comment type="subcellular location">
    <subcellularLocation>
        <location evidence="1">Nucleus</location>
    </subcellularLocation>
</comment>
<keyword evidence="3" id="KW-0238">DNA-binding</keyword>
<comment type="caution">
    <text evidence="8">The sequence shown here is derived from an EMBL/GenBank/DDBJ whole genome shotgun (WGS) entry which is preliminary data.</text>
</comment>
<keyword evidence="4" id="KW-0539">Nucleus</keyword>
<dbReference type="AlphaFoldDB" id="A0A8H7EJN5"/>
<dbReference type="EMBL" id="JABAYA010000553">
    <property type="protein sequence ID" value="KAF7720559.1"/>
    <property type="molecule type" value="Genomic_DNA"/>
</dbReference>
<dbReference type="Proteomes" id="UP000605846">
    <property type="component" value="Unassembled WGS sequence"/>
</dbReference>
<dbReference type="GO" id="GO:0006351">
    <property type="term" value="P:DNA-templated transcription"/>
    <property type="evidence" value="ECO:0007669"/>
    <property type="project" value="InterPro"/>
</dbReference>
<proteinExistence type="predicted"/>
<feature type="region of interest" description="Disordered" evidence="5">
    <location>
        <begin position="278"/>
        <end position="307"/>
    </location>
</feature>
<evidence type="ECO:0000256" key="3">
    <source>
        <dbReference type="ARBA" id="ARBA00023125"/>
    </source>
</evidence>
<dbReference type="PANTHER" id="PTHR46910:SF3">
    <property type="entry name" value="HALOTOLERANCE PROTEIN 9-RELATED"/>
    <property type="match status" value="1"/>
</dbReference>
<dbReference type="OrthoDB" id="2260578at2759"/>
<evidence type="ECO:0000256" key="4">
    <source>
        <dbReference type="ARBA" id="ARBA00023242"/>
    </source>
</evidence>
<dbReference type="PANTHER" id="PTHR46910">
    <property type="entry name" value="TRANSCRIPTION FACTOR PDR1"/>
    <property type="match status" value="1"/>
</dbReference>
<organism evidence="8 9">
    <name type="scientific">Apophysomyces ossiformis</name>
    <dbReference type="NCBI Taxonomy" id="679940"/>
    <lineage>
        <taxon>Eukaryota</taxon>
        <taxon>Fungi</taxon>
        <taxon>Fungi incertae sedis</taxon>
        <taxon>Mucoromycota</taxon>
        <taxon>Mucoromycotina</taxon>
        <taxon>Mucoromycetes</taxon>
        <taxon>Mucorales</taxon>
        <taxon>Mucorineae</taxon>
        <taxon>Mucoraceae</taxon>
        <taxon>Apophysomyces</taxon>
    </lineage>
</organism>
<keyword evidence="6" id="KW-0732">Signal</keyword>
<accession>A0A8H7EJN5</accession>
<protein>
    <recommendedName>
        <fullName evidence="7">Xylanolytic transcriptional activator regulatory domain-containing protein</fullName>
    </recommendedName>
</protein>
<evidence type="ECO:0000256" key="6">
    <source>
        <dbReference type="SAM" id="SignalP"/>
    </source>
</evidence>
<keyword evidence="2" id="KW-0479">Metal-binding</keyword>
<keyword evidence="9" id="KW-1185">Reference proteome</keyword>
<gene>
    <name evidence="8" type="ORF">EC973_007493</name>
</gene>
<evidence type="ECO:0000313" key="8">
    <source>
        <dbReference type="EMBL" id="KAF7720559.1"/>
    </source>
</evidence>
<feature type="compositionally biased region" description="Basic and acidic residues" evidence="5">
    <location>
        <begin position="278"/>
        <end position="290"/>
    </location>
</feature>
<dbReference type="GO" id="GO:0003677">
    <property type="term" value="F:DNA binding"/>
    <property type="evidence" value="ECO:0007669"/>
    <property type="project" value="UniProtKB-KW"/>
</dbReference>